<dbReference type="EMBL" id="JAUSVB010000006">
    <property type="protein sequence ID" value="MDQ0375414.1"/>
    <property type="molecule type" value="Genomic_DNA"/>
</dbReference>
<keyword evidence="3" id="KW-1185">Reference proteome</keyword>
<evidence type="ECO:0000313" key="2">
    <source>
        <dbReference type="EMBL" id="MDQ0375414.1"/>
    </source>
</evidence>
<keyword evidence="1" id="KW-0472">Membrane</keyword>
<evidence type="ECO:0000256" key="1">
    <source>
        <dbReference type="SAM" id="Phobius"/>
    </source>
</evidence>
<protein>
    <submittedName>
        <fullName evidence="2">Lysylphosphatidylglycerol synthetase-like protein (DUF2156 family)</fullName>
    </submittedName>
</protein>
<name>A0ABU0EJQ4_9CELL</name>
<dbReference type="RefSeq" id="WP_307494214.1">
    <property type="nucleotide sequence ID" value="NZ_JAUSVB010000006.1"/>
</dbReference>
<accession>A0ABU0EJQ4</accession>
<organism evidence="2 3">
    <name type="scientific">Cellulomonas humilata</name>
    <dbReference type="NCBI Taxonomy" id="144055"/>
    <lineage>
        <taxon>Bacteria</taxon>
        <taxon>Bacillati</taxon>
        <taxon>Actinomycetota</taxon>
        <taxon>Actinomycetes</taxon>
        <taxon>Micrococcales</taxon>
        <taxon>Cellulomonadaceae</taxon>
        <taxon>Cellulomonas</taxon>
    </lineage>
</organism>
<dbReference type="Proteomes" id="UP001239626">
    <property type="component" value="Unassembled WGS sequence"/>
</dbReference>
<feature type="transmembrane region" description="Helical" evidence="1">
    <location>
        <begin position="71"/>
        <end position="89"/>
    </location>
</feature>
<feature type="transmembrane region" description="Helical" evidence="1">
    <location>
        <begin position="41"/>
        <end position="59"/>
    </location>
</feature>
<dbReference type="Pfam" id="PF19545">
    <property type="entry name" value="DUF6069"/>
    <property type="match status" value="1"/>
</dbReference>
<proteinExistence type="predicted"/>
<keyword evidence="1" id="KW-0812">Transmembrane</keyword>
<evidence type="ECO:0000313" key="3">
    <source>
        <dbReference type="Proteomes" id="UP001239626"/>
    </source>
</evidence>
<reference evidence="2 3" key="1">
    <citation type="submission" date="2023-07" db="EMBL/GenBank/DDBJ databases">
        <title>Sorghum-associated microbial communities from plants grown in Nebraska, USA.</title>
        <authorList>
            <person name="Schachtman D."/>
        </authorList>
    </citation>
    <scope>NUCLEOTIDE SEQUENCE [LARGE SCALE GENOMIC DNA]</scope>
    <source>
        <strain evidence="2 3">BE332</strain>
    </source>
</reference>
<sequence>MSRPVPVWLVAVTATVLALAVWVLAVPVAGVDLSAGAPPQQVGAAAVVVVTLVVTLAAWGVRTLLRRRTPVAWWLTCGIVLAISLLGPLGGTSPAAVGTLVALHLVVGVTIAAGLAPRRARVRSVVPAR</sequence>
<feature type="transmembrane region" description="Helical" evidence="1">
    <location>
        <begin position="95"/>
        <end position="116"/>
    </location>
</feature>
<keyword evidence="1" id="KW-1133">Transmembrane helix</keyword>
<gene>
    <name evidence="2" type="ORF">J2X26_003752</name>
</gene>
<comment type="caution">
    <text evidence="2">The sequence shown here is derived from an EMBL/GenBank/DDBJ whole genome shotgun (WGS) entry which is preliminary data.</text>
</comment>
<dbReference type="InterPro" id="IPR045713">
    <property type="entry name" value="DUF6069"/>
</dbReference>